<keyword evidence="3" id="KW-1185">Reference proteome</keyword>
<feature type="signal peptide" evidence="1">
    <location>
        <begin position="1"/>
        <end position="24"/>
    </location>
</feature>
<organism evidence="2 3">
    <name type="scientific">Jeongeupia chitinilytica</name>
    <dbReference type="NCBI Taxonomy" id="1041641"/>
    <lineage>
        <taxon>Bacteria</taxon>
        <taxon>Pseudomonadati</taxon>
        <taxon>Pseudomonadota</taxon>
        <taxon>Betaproteobacteria</taxon>
        <taxon>Neisseriales</taxon>
        <taxon>Chitinibacteraceae</taxon>
        <taxon>Jeongeupia</taxon>
    </lineage>
</organism>
<comment type="caution">
    <text evidence="2">The sequence shown here is derived from an EMBL/GenBank/DDBJ whole genome shotgun (WGS) entry which is preliminary data.</text>
</comment>
<reference evidence="3" key="1">
    <citation type="journal article" date="2019" name="Int. J. Syst. Evol. Microbiol.">
        <title>The Global Catalogue of Microorganisms (GCM) 10K type strain sequencing project: providing services to taxonomists for standard genome sequencing and annotation.</title>
        <authorList>
            <consortium name="The Broad Institute Genomics Platform"/>
            <consortium name="The Broad Institute Genome Sequencing Center for Infectious Disease"/>
            <person name="Wu L."/>
            <person name="Ma J."/>
        </authorList>
    </citation>
    <scope>NUCLEOTIDE SEQUENCE [LARGE SCALE GENOMIC DNA]</scope>
    <source>
        <strain evidence="3">KCTC 23701</strain>
    </source>
</reference>
<feature type="chain" id="PRO_5047045571" description="Adhesin" evidence="1">
    <location>
        <begin position="25"/>
        <end position="206"/>
    </location>
</feature>
<dbReference type="Proteomes" id="UP000604737">
    <property type="component" value="Unassembled WGS sequence"/>
</dbReference>
<evidence type="ECO:0000256" key="1">
    <source>
        <dbReference type="SAM" id="SignalP"/>
    </source>
</evidence>
<gene>
    <name evidence="2" type="ORF">GCM10007350_28570</name>
</gene>
<accession>A0ABQ3H223</accession>
<proteinExistence type="predicted"/>
<name>A0ABQ3H223_9NEIS</name>
<evidence type="ECO:0000313" key="3">
    <source>
        <dbReference type="Proteomes" id="UP000604737"/>
    </source>
</evidence>
<keyword evidence="1" id="KW-0732">Signal</keyword>
<evidence type="ECO:0000313" key="2">
    <source>
        <dbReference type="EMBL" id="GHD66402.1"/>
    </source>
</evidence>
<sequence>MNRMPSIPLLLACTALGVSAAAHAVDTALISDSGIGAQGVLSVNVSAGEYNQAANLRAIAVNPDGTAVAVVKGGAVQGTVEKPAIGSVQTAHIGGAAFAGFNGVLGVNQQAGRGNVSANLLGVAMGAKTGVATSFEVSHADDSLLAGNAANPLQQVLGEATSVQQVGIDSGAFLGASGVVQINQVAGNGNVTSNALAVQFSHPPGL</sequence>
<dbReference type="RefSeq" id="WP_189461580.1">
    <property type="nucleotide sequence ID" value="NZ_BMYO01000008.1"/>
</dbReference>
<evidence type="ECO:0008006" key="4">
    <source>
        <dbReference type="Google" id="ProtNLM"/>
    </source>
</evidence>
<protein>
    <recommendedName>
        <fullName evidence="4">Adhesin</fullName>
    </recommendedName>
</protein>
<dbReference type="EMBL" id="BMYO01000008">
    <property type="protein sequence ID" value="GHD66402.1"/>
    <property type="molecule type" value="Genomic_DNA"/>
</dbReference>